<dbReference type="InterPro" id="IPR023753">
    <property type="entry name" value="FAD/NAD-binding_dom"/>
</dbReference>
<dbReference type="InterPro" id="IPR036188">
    <property type="entry name" value="FAD/NAD-bd_sf"/>
</dbReference>
<gene>
    <name evidence="10" type="ORF">FD29_GL000787</name>
</gene>
<keyword evidence="4" id="KW-0274">FAD</keyword>
<dbReference type="GO" id="GO:0016491">
    <property type="term" value="F:oxidoreductase activity"/>
    <property type="evidence" value="ECO:0007669"/>
    <property type="project" value="UniProtKB-KW"/>
</dbReference>
<dbReference type="STRING" id="1423770.FD29_GL000787"/>
<reference evidence="10 11" key="1">
    <citation type="journal article" date="2015" name="Genome Announc.">
        <title>Expanding the biotechnology potential of lactobacilli through comparative genomics of 213 strains and associated genera.</title>
        <authorList>
            <person name="Sun Z."/>
            <person name="Harris H.M."/>
            <person name="McCann A."/>
            <person name="Guo C."/>
            <person name="Argimon S."/>
            <person name="Zhang W."/>
            <person name="Yang X."/>
            <person name="Jeffery I.B."/>
            <person name="Cooney J.C."/>
            <person name="Kagawa T.F."/>
            <person name="Liu W."/>
            <person name="Song Y."/>
            <person name="Salvetti E."/>
            <person name="Wrobel A."/>
            <person name="Rasinkangas P."/>
            <person name="Parkhill J."/>
            <person name="Rea M.C."/>
            <person name="O'Sullivan O."/>
            <person name="Ritari J."/>
            <person name="Douillard F.P."/>
            <person name="Paul Ross R."/>
            <person name="Yang R."/>
            <person name="Briner A.E."/>
            <person name="Felis G.E."/>
            <person name="de Vos W.M."/>
            <person name="Barrangou R."/>
            <person name="Klaenhammer T.R."/>
            <person name="Caufield P.W."/>
            <person name="Cui Y."/>
            <person name="Zhang H."/>
            <person name="O'Toole P.W."/>
        </authorList>
    </citation>
    <scope>NUCLEOTIDE SEQUENCE [LARGE SCALE GENOMIC DNA]</scope>
    <source>
        <strain evidence="10 11">DSM 14500</strain>
    </source>
</reference>
<feature type="domain" description="Pyridine nucleotide-disulphide oxidoreductase dimerisation" evidence="8">
    <location>
        <begin position="333"/>
        <end position="431"/>
    </location>
</feature>
<dbReference type="PANTHER" id="PTHR43429">
    <property type="entry name" value="PYRIDINE NUCLEOTIDE-DISULFIDE OXIDOREDUCTASE DOMAIN-CONTAINING"/>
    <property type="match status" value="1"/>
</dbReference>
<dbReference type="PATRIC" id="fig|1423770.3.peg.808"/>
<sequence>MKVAIIGCTHAGISAMKQCLKYYPDADITVYERSSEISYLSCATYLHIGGTVDDLDKVLYADPQEFRDQNVTMRMQYDVIKIDAKEHTILSQDLKTKKFVNDDYDKLIMATGSRTSIPVIAGIENPKVMLCKTFSQAHKLYEAGQSHHKIAILGGGYAGVELAEGFVKSGHEVILFQRNKQLLNEYTDPVIADKIHQLLVEHHIVVSAGTNVLSFSDTADQRILVTTDRKNYEVDMVAICPGVLPQSDLLKGQVKLAKNGAIITNEYMETSDPDIFAAGDVAENNYNLTVDPIYVPLASHAIRQGTLAGMNLFGHRVKSLGTQATTGMLLFGQTVACTGLTLKAASKTAFDAQSVFFEADYRPDFMPETDHIAIELVYDRKTRRVLGAQLMSPHEVAQSANTISVIIQNKNTIDDLAYIDMLFSPNFNEPFNYLNLAAQKAIDQEYTHQLKLEKTDS</sequence>
<evidence type="ECO:0000256" key="1">
    <source>
        <dbReference type="ARBA" id="ARBA00001974"/>
    </source>
</evidence>
<evidence type="ECO:0000256" key="3">
    <source>
        <dbReference type="ARBA" id="ARBA00022630"/>
    </source>
</evidence>
<evidence type="ECO:0000256" key="7">
    <source>
        <dbReference type="ARBA" id="ARBA00023284"/>
    </source>
</evidence>
<comment type="cofactor">
    <cofactor evidence="1">
        <name>FAD</name>
        <dbReference type="ChEBI" id="CHEBI:57692"/>
    </cofactor>
</comment>
<dbReference type="PRINTS" id="PR00368">
    <property type="entry name" value="FADPNR"/>
</dbReference>
<dbReference type="InterPro" id="IPR016156">
    <property type="entry name" value="FAD/NAD-linked_Rdtase_dimer_sf"/>
</dbReference>
<comment type="similarity">
    <text evidence="2">Belongs to the class-III pyridine nucleotide-disulfide oxidoreductase family.</text>
</comment>
<keyword evidence="11" id="KW-1185">Reference proteome</keyword>
<comment type="caution">
    <text evidence="10">The sequence shown here is derived from an EMBL/GenBank/DDBJ whole genome shotgun (WGS) entry which is preliminary data.</text>
</comment>
<accession>A0A0R1QFD4</accession>
<keyword evidence="5" id="KW-0560">Oxidoreductase</keyword>
<dbReference type="Pfam" id="PF07992">
    <property type="entry name" value="Pyr_redox_2"/>
    <property type="match status" value="1"/>
</dbReference>
<organism evidence="10 11">
    <name type="scientific">Companilactobacillus mindensis DSM 14500</name>
    <dbReference type="NCBI Taxonomy" id="1423770"/>
    <lineage>
        <taxon>Bacteria</taxon>
        <taxon>Bacillati</taxon>
        <taxon>Bacillota</taxon>
        <taxon>Bacilli</taxon>
        <taxon>Lactobacillales</taxon>
        <taxon>Lactobacillaceae</taxon>
        <taxon>Companilactobacillus</taxon>
    </lineage>
</organism>
<keyword evidence="3" id="KW-0285">Flavoprotein</keyword>
<dbReference type="Gene3D" id="3.50.50.60">
    <property type="entry name" value="FAD/NAD(P)-binding domain"/>
    <property type="match status" value="2"/>
</dbReference>
<evidence type="ECO:0000313" key="10">
    <source>
        <dbReference type="EMBL" id="KRL43542.1"/>
    </source>
</evidence>
<dbReference type="InterPro" id="IPR050260">
    <property type="entry name" value="FAD-bd_OxRdtase"/>
</dbReference>
<keyword evidence="7" id="KW-0676">Redox-active center</keyword>
<dbReference type="SUPFAM" id="SSF55424">
    <property type="entry name" value="FAD/NAD-linked reductases, dimerisation (C-terminal) domain"/>
    <property type="match status" value="1"/>
</dbReference>
<proteinExistence type="inferred from homology"/>
<dbReference type="Proteomes" id="UP000050872">
    <property type="component" value="Unassembled WGS sequence"/>
</dbReference>
<dbReference type="EMBL" id="AZEZ01000078">
    <property type="protein sequence ID" value="KRL43542.1"/>
    <property type="molecule type" value="Genomic_DNA"/>
</dbReference>
<evidence type="ECO:0000259" key="9">
    <source>
        <dbReference type="Pfam" id="PF07992"/>
    </source>
</evidence>
<keyword evidence="6" id="KW-0558">Oxidation</keyword>
<dbReference type="PRINTS" id="PR00469">
    <property type="entry name" value="PNDRDTASEII"/>
</dbReference>
<evidence type="ECO:0000259" key="8">
    <source>
        <dbReference type="Pfam" id="PF02852"/>
    </source>
</evidence>
<dbReference type="AlphaFoldDB" id="A0A0R1QFD4"/>
<dbReference type="RefSeq" id="WP_057888280.1">
    <property type="nucleotide sequence ID" value="NZ_AZEZ01000078.1"/>
</dbReference>
<dbReference type="Pfam" id="PF02852">
    <property type="entry name" value="Pyr_redox_dim"/>
    <property type="match status" value="1"/>
</dbReference>
<protein>
    <submittedName>
        <fullName evidence="10">NADH oxidase</fullName>
    </submittedName>
</protein>
<dbReference type="Gene3D" id="3.30.390.30">
    <property type="match status" value="1"/>
</dbReference>
<evidence type="ECO:0000313" key="11">
    <source>
        <dbReference type="Proteomes" id="UP000050872"/>
    </source>
</evidence>
<evidence type="ECO:0000256" key="2">
    <source>
        <dbReference type="ARBA" id="ARBA00009130"/>
    </source>
</evidence>
<evidence type="ECO:0000256" key="5">
    <source>
        <dbReference type="ARBA" id="ARBA00023002"/>
    </source>
</evidence>
<feature type="domain" description="FAD/NAD(P)-binding" evidence="9">
    <location>
        <begin position="1"/>
        <end position="305"/>
    </location>
</feature>
<dbReference type="InterPro" id="IPR004099">
    <property type="entry name" value="Pyr_nucl-diS_OxRdtase_dimer"/>
</dbReference>
<dbReference type="PANTHER" id="PTHR43429:SF1">
    <property type="entry name" value="NAD(P)H SULFUR OXIDOREDUCTASE (COA-DEPENDENT)"/>
    <property type="match status" value="1"/>
</dbReference>
<dbReference type="OrthoDB" id="9802028at2"/>
<evidence type="ECO:0000256" key="4">
    <source>
        <dbReference type="ARBA" id="ARBA00022827"/>
    </source>
</evidence>
<dbReference type="SUPFAM" id="SSF51905">
    <property type="entry name" value="FAD/NAD(P)-binding domain"/>
    <property type="match status" value="2"/>
</dbReference>
<evidence type="ECO:0000256" key="6">
    <source>
        <dbReference type="ARBA" id="ARBA00023097"/>
    </source>
</evidence>
<name>A0A0R1QFD4_9LACO</name>